<protein>
    <submittedName>
        <fullName evidence="2">Uncharacterized protein</fullName>
    </submittedName>
</protein>
<proteinExistence type="predicted"/>
<sequence>MRCLEIQLSNDTMKAPSINPEVNESIQHLLLGPPSNIMWQGTLYLACAVAVVVCSHQDQDDYSNCKNVTECRDSLLADMLAVLDKFNNCFPDASACCCVNNSTTDPTTEQPKPEESYIIQHKPEKSCST</sequence>
<feature type="compositionally biased region" description="Basic and acidic residues" evidence="1">
    <location>
        <begin position="111"/>
        <end position="129"/>
    </location>
</feature>
<evidence type="ECO:0000256" key="1">
    <source>
        <dbReference type="SAM" id="MobiDB-lite"/>
    </source>
</evidence>
<accession>A0A146M9S1</accession>
<evidence type="ECO:0000313" key="2">
    <source>
        <dbReference type="EMBL" id="JAQ15310.1"/>
    </source>
</evidence>
<organism evidence="2">
    <name type="scientific">Lygus hesperus</name>
    <name type="common">Western plant bug</name>
    <dbReference type="NCBI Taxonomy" id="30085"/>
    <lineage>
        <taxon>Eukaryota</taxon>
        <taxon>Metazoa</taxon>
        <taxon>Ecdysozoa</taxon>
        <taxon>Arthropoda</taxon>
        <taxon>Hexapoda</taxon>
        <taxon>Insecta</taxon>
        <taxon>Pterygota</taxon>
        <taxon>Neoptera</taxon>
        <taxon>Paraneoptera</taxon>
        <taxon>Hemiptera</taxon>
        <taxon>Heteroptera</taxon>
        <taxon>Panheteroptera</taxon>
        <taxon>Cimicomorpha</taxon>
        <taxon>Miridae</taxon>
        <taxon>Mirini</taxon>
        <taxon>Lygus</taxon>
    </lineage>
</organism>
<dbReference type="AlphaFoldDB" id="A0A146M9S1"/>
<reference evidence="2" key="1">
    <citation type="journal article" date="2016" name="Gigascience">
        <title>De novo construction of an expanded transcriptome assembly for the western tarnished plant bug, Lygus hesperus.</title>
        <authorList>
            <person name="Tassone E.E."/>
            <person name="Geib S.M."/>
            <person name="Hall B."/>
            <person name="Fabrick J.A."/>
            <person name="Brent C.S."/>
            <person name="Hull J.J."/>
        </authorList>
    </citation>
    <scope>NUCLEOTIDE SEQUENCE</scope>
</reference>
<dbReference type="EMBL" id="GDHC01003319">
    <property type="protein sequence ID" value="JAQ15310.1"/>
    <property type="molecule type" value="Transcribed_RNA"/>
</dbReference>
<name>A0A146M9S1_LYGHE</name>
<feature type="region of interest" description="Disordered" evidence="1">
    <location>
        <begin position="103"/>
        <end position="129"/>
    </location>
</feature>
<gene>
    <name evidence="2" type="ORF">g.46237</name>
</gene>